<evidence type="ECO:0000313" key="4">
    <source>
        <dbReference type="Proteomes" id="UP000029844"/>
    </source>
</evidence>
<dbReference type="SUPFAM" id="SSF46785">
    <property type="entry name" value="Winged helix' DNA-binding domain"/>
    <property type="match status" value="1"/>
</dbReference>
<accession>A0A099WE30</accession>
<dbReference type="InterPro" id="IPR018490">
    <property type="entry name" value="cNMP-bd_dom_sf"/>
</dbReference>
<evidence type="ECO:0000313" key="5">
    <source>
        <dbReference type="Proteomes" id="UP000541735"/>
    </source>
</evidence>
<dbReference type="Proteomes" id="UP000541735">
    <property type="component" value="Unassembled WGS sequence"/>
</dbReference>
<dbReference type="Gene3D" id="2.60.120.10">
    <property type="entry name" value="Jelly Rolls"/>
    <property type="match status" value="1"/>
</dbReference>
<dbReference type="RefSeq" id="WP_036084666.1">
    <property type="nucleotide sequence ID" value="NZ_CBCSHQ010000001.1"/>
</dbReference>
<evidence type="ECO:0000313" key="3">
    <source>
        <dbReference type="EMBL" id="MBC2175260.1"/>
    </source>
</evidence>
<name>A0A099WE30_9LIST</name>
<dbReference type="EMBL" id="JAARYD010000001">
    <property type="protein sequence ID" value="MBC2175260.1"/>
    <property type="molecule type" value="Genomic_DNA"/>
</dbReference>
<dbReference type="Proteomes" id="UP000029844">
    <property type="component" value="Unassembled WGS sequence"/>
</dbReference>
<protein>
    <submittedName>
        <fullName evidence="3">Crp/Fnr family transcriptional regulator</fullName>
    </submittedName>
</protein>
<proteinExistence type="predicted"/>
<sequence length="227" mass="26445">MISEIEDLYSMENVEVAFNQQNLIELLLQSPRVDYEYRKLRKRSSLDPVKTNEVYFLSTGAIVTAHEEFPVGIKKDGEFIGLDTIILQSDSTYHYHTLVECEVIVFRKEDVLMELFSHQEGWLFLVLEMQKQNRLLINRSLSMRGNSISILSATFLELASRFGMKHNDAYILPRYFSKKFIAEYSGLSTSSVTKTEVILKKEGFIEFSDKVYVVHLNKYHYLEPLFS</sequence>
<dbReference type="OrthoDB" id="2366143at2"/>
<dbReference type="SUPFAM" id="SSF51206">
    <property type="entry name" value="cAMP-binding domain-like"/>
    <property type="match status" value="1"/>
</dbReference>
<gene>
    <name evidence="2" type="ORF">EP57_04840</name>
    <name evidence="3" type="ORF">HCB27_01425</name>
</gene>
<reference evidence="2 4" key="1">
    <citation type="submission" date="2014-05" db="EMBL/GenBank/DDBJ databases">
        <title>Novel Listeriaceae from food processing environments.</title>
        <authorList>
            <person name="den Bakker H.C."/>
        </authorList>
    </citation>
    <scope>NUCLEOTIDE SEQUENCE [LARGE SCALE GENOMIC DNA]</scope>
    <source>
        <strain evidence="2 4">FSL A5-0281</strain>
    </source>
</reference>
<evidence type="ECO:0000256" key="1">
    <source>
        <dbReference type="ARBA" id="ARBA00023159"/>
    </source>
</evidence>
<evidence type="ECO:0000313" key="2">
    <source>
        <dbReference type="EMBL" id="KGL42788.1"/>
    </source>
</evidence>
<dbReference type="GeneID" id="58716731"/>
<organism evidence="2 4">
    <name type="scientific">Listeria booriae</name>
    <dbReference type="NCBI Taxonomy" id="1552123"/>
    <lineage>
        <taxon>Bacteria</taxon>
        <taxon>Bacillati</taxon>
        <taxon>Bacillota</taxon>
        <taxon>Bacilli</taxon>
        <taxon>Bacillales</taxon>
        <taxon>Listeriaceae</taxon>
        <taxon>Listeria</taxon>
    </lineage>
</organism>
<dbReference type="EMBL" id="JNFA01000011">
    <property type="protein sequence ID" value="KGL42788.1"/>
    <property type="molecule type" value="Genomic_DNA"/>
</dbReference>
<dbReference type="AlphaFoldDB" id="A0A099WE30"/>
<dbReference type="eggNOG" id="COG0664">
    <property type="taxonomic scope" value="Bacteria"/>
</dbReference>
<keyword evidence="1" id="KW-0010">Activator</keyword>
<dbReference type="InterPro" id="IPR014710">
    <property type="entry name" value="RmlC-like_jellyroll"/>
</dbReference>
<dbReference type="InterPro" id="IPR036390">
    <property type="entry name" value="WH_DNA-bd_sf"/>
</dbReference>
<reference evidence="3 5" key="2">
    <citation type="submission" date="2020-03" db="EMBL/GenBank/DDBJ databases">
        <title>Soil Listeria distribution.</title>
        <authorList>
            <person name="Liao J."/>
            <person name="Wiedmann M."/>
        </authorList>
    </citation>
    <scope>NUCLEOTIDE SEQUENCE [LARGE SCALE GENOMIC DNA]</scope>
    <source>
        <strain evidence="3 5">FSL L7-0259</strain>
    </source>
</reference>
<comment type="caution">
    <text evidence="2">The sequence shown here is derived from an EMBL/GenBank/DDBJ whole genome shotgun (WGS) entry which is preliminary data.</text>
</comment>
<keyword evidence="4" id="KW-1185">Reference proteome</keyword>
<dbReference type="STRING" id="1552123.EP57_04840"/>